<feature type="compositionally biased region" description="Polar residues" evidence="1">
    <location>
        <begin position="491"/>
        <end position="515"/>
    </location>
</feature>
<reference evidence="2 3" key="1">
    <citation type="submission" date="2020-12" db="EMBL/GenBank/DDBJ databases">
        <title>Metabolic potential, ecology and presence of endohyphal bacteria is reflected in genomic diversity of Mucoromycotina.</title>
        <authorList>
            <person name="Muszewska A."/>
            <person name="Okrasinska A."/>
            <person name="Steczkiewicz K."/>
            <person name="Drgas O."/>
            <person name="Orlowska M."/>
            <person name="Perlinska-Lenart U."/>
            <person name="Aleksandrzak-Piekarczyk T."/>
            <person name="Szatraj K."/>
            <person name="Zielenkiewicz U."/>
            <person name="Pilsyk S."/>
            <person name="Malc E."/>
            <person name="Mieczkowski P."/>
            <person name="Kruszewska J.S."/>
            <person name="Biernat P."/>
            <person name="Pawlowska J."/>
        </authorList>
    </citation>
    <scope>NUCLEOTIDE SEQUENCE [LARGE SCALE GENOMIC DNA]</scope>
    <source>
        <strain evidence="2 3">CBS 142.35</strain>
    </source>
</reference>
<feature type="region of interest" description="Disordered" evidence="1">
    <location>
        <begin position="485"/>
        <end position="515"/>
    </location>
</feature>
<name>A0A8H7VSY4_9FUNG</name>
<dbReference type="AlphaFoldDB" id="A0A8H7VSY4"/>
<evidence type="ECO:0000256" key="1">
    <source>
        <dbReference type="SAM" id="MobiDB-lite"/>
    </source>
</evidence>
<organism evidence="2 3">
    <name type="scientific">Circinella minor</name>
    <dbReference type="NCBI Taxonomy" id="1195481"/>
    <lineage>
        <taxon>Eukaryota</taxon>
        <taxon>Fungi</taxon>
        <taxon>Fungi incertae sedis</taxon>
        <taxon>Mucoromycota</taxon>
        <taxon>Mucoromycotina</taxon>
        <taxon>Mucoromycetes</taxon>
        <taxon>Mucorales</taxon>
        <taxon>Lichtheimiaceae</taxon>
        <taxon>Circinella</taxon>
    </lineage>
</organism>
<evidence type="ECO:0000313" key="2">
    <source>
        <dbReference type="EMBL" id="KAG2227618.1"/>
    </source>
</evidence>
<dbReference type="Proteomes" id="UP000646827">
    <property type="component" value="Unassembled WGS sequence"/>
</dbReference>
<protein>
    <submittedName>
        <fullName evidence="2">Uncharacterized protein</fullName>
    </submittedName>
</protein>
<evidence type="ECO:0000313" key="3">
    <source>
        <dbReference type="Proteomes" id="UP000646827"/>
    </source>
</evidence>
<dbReference type="EMBL" id="JAEPRB010000006">
    <property type="protein sequence ID" value="KAG2227618.1"/>
    <property type="molecule type" value="Genomic_DNA"/>
</dbReference>
<accession>A0A8H7VSY4</accession>
<keyword evidence="3" id="KW-1185">Reference proteome</keyword>
<comment type="caution">
    <text evidence="2">The sequence shown here is derived from an EMBL/GenBank/DDBJ whole genome shotgun (WGS) entry which is preliminary data.</text>
</comment>
<sequence>MNEVTFTCLAEQEYKLAVVVASSSNDHLFVNWANNLIKKGFYVLNNIDLKTYWSGLLAHQVRQQKLDEYEMRLLRSSTEPSSSSAPVVVPVLSQASTPATASKLSSSSSSPVPVPVAGAKRAQQQHIQQPRQRIDFEEFDDCFIQGLGLSIGTFIGLQARNAKQLPDRKSQYFISIGMNGVIDLTDKSNGSQLQEIVQQMNDDKGEQISPYDATTIKTLIEQFGSHVKVSPIDSVTKYESILKSKILNYENVDDHKQLKKWFHAIKNSQIRKDKYERYLDSYIHIIKLHLYSSFLFNDGMDLSEQDFVVKIWSGLVENTFRGTGINPHWGDTIPSVVLNSGVTMKLDLRLLNSLDKDTPDYACGEFAKEVFSSKYYKDKLKAVLAAKAHMNQYFACNNISLERAQDFKYPFLLITGFEICSYYIQLIGPGLYILNSVNQAWFPTTIKEIKEGAIGNIIRLLGCFNDMCLRVKSFHHEKGETHKIKRRKSMSDLTNNTETSVKLTTPSDATSSTDIPNQTVTAVQWTRKLWTPK</sequence>
<gene>
    <name evidence="2" type="ORF">INT45_002303</name>
</gene>
<dbReference type="OrthoDB" id="2276011at2759"/>
<proteinExistence type="predicted"/>